<feature type="compositionally biased region" description="Basic and acidic residues" evidence="1">
    <location>
        <begin position="124"/>
        <end position="137"/>
    </location>
</feature>
<sequence>MTDSGTSISWRYLIGNVLLAIGLTDSGVWVRDRESARRSAPRYGSHVIELDRYRHAIGCITCTAGGACAFTSRQVGLDTDNRYARLCQLGLQVCPGGFIPAVQGTAGWSRKPVSFPRVSNGTLAHDDPSIPEREGDATRFVGPLQDPPARDIDTSVHPFVVRSSRLKPASAA</sequence>
<gene>
    <name evidence="3" type="ORF">VTK73DRAFT_3731</name>
</gene>
<dbReference type="EMBL" id="JAZHXJ010002195">
    <property type="protein sequence ID" value="KAL1840514.1"/>
    <property type="molecule type" value="Genomic_DNA"/>
</dbReference>
<accession>A0ABR3VFH8</accession>
<reference evidence="3 4" key="1">
    <citation type="journal article" date="2024" name="Commun. Biol.">
        <title>Comparative genomic analysis of thermophilic fungi reveals convergent evolutionary adaptations and gene losses.</title>
        <authorList>
            <person name="Steindorff A.S."/>
            <person name="Aguilar-Pontes M.V."/>
            <person name="Robinson A.J."/>
            <person name="Andreopoulos B."/>
            <person name="LaButti K."/>
            <person name="Kuo A."/>
            <person name="Mondo S."/>
            <person name="Riley R."/>
            <person name="Otillar R."/>
            <person name="Haridas S."/>
            <person name="Lipzen A."/>
            <person name="Grimwood J."/>
            <person name="Schmutz J."/>
            <person name="Clum A."/>
            <person name="Reid I.D."/>
            <person name="Moisan M.C."/>
            <person name="Butler G."/>
            <person name="Nguyen T.T.M."/>
            <person name="Dewar K."/>
            <person name="Conant G."/>
            <person name="Drula E."/>
            <person name="Henrissat B."/>
            <person name="Hansel C."/>
            <person name="Singer S."/>
            <person name="Hutchinson M.I."/>
            <person name="de Vries R.P."/>
            <person name="Natvig D.O."/>
            <person name="Powell A.J."/>
            <person name="Tsang A."/>
            <person name="Grigoriev I.V."/>
        </authorList>
    </citation>
    <scope>NUCLEOTIDE SEQUENCE [LARGE SCALE GENOMIC DNA]</scope>
    <source>
        <strain evidence="3 4">ATCC 24622</strain>
    </source>
</reference>
<keyword evidence="2" id="KW-0472">Membrane</keyword>
<evidence type="ECO:0000256" key="2">
    <source>
        <dbReference type="SAM" id="Phobius"/>
    </source>
</evidence>
<protein>
    <submittedName>
        <fullName evidence="3">Uncharacterized protein</fullName>
    </submittedName>
</protein>
<proteinExistence type="predicted"/>
<comment type="caution">
    <text evidence="3">The sequence shown here is derived from an EMBL/GenBank/DDBJ whole genome shotgun (WGS) entry which is preliminary data.</text>
</comment>
<organism evidence="3 4">
    <name type="scientific">Phialemonium thermophilum</name>
    <dbReference type="NCBI Taxonomy" id="223376"/>
    <lineage>
        <taxon>Eukaryota</taxon>
        <taxon>Fungi</taxon>
        <taxon>Dikarya</taxon>
        <taxon>Ascomycota</taxon>
        <taxon>Pezizomycotina</taxon>
        <taxon>Sordariomycetes</taxon>
        <taxon>Sordariomycetidae</taxon>
        <taxon>Cephalothecales</taxon>
        <taxon>Cephalothecaceae</taxon>
        <taxon>Phialemonium</taxon>
    </lineage>
</organism>
<keyword evidence="2" id="KW-0812">Transmembrane</keyword>
<evidence type="ECO:0000313" key="3">
    <source>
        <dbReference type="EMBL" id="KAL1840514.1"/>
    </source>
</evidence>
<feature type="transmembrane region" description="Helical" evidence="2">
    <location>
        <begin position="12"/>
        <end position="30"/>
    </location>
</feature>
<evidence type="ECO:0000256" key="1">
    <source>
        <dbReference type="SAM" id="MobiDB-lite"/>
    </source>
</evidence>
<keyword evidence="2" id="KW-1133">Transmembrane helix</keyword>
<name>A0ABR3VFH8_9PEZI</name>
<keyword evidence="4" id="KW-1185">Reference proteome</keyword>
<dbReference type="Proteomes" id="UP001586593">
    <property type="component" value="Unassembled WGS sequence"/>
</dbReference>
<feature type="region of interest" description="Disordered" evidence="1">
    <location>
        <begin position="121"/>
        <end position="155"/>
    </location>
</feature>
<evidence type="ECO:0000313" key="4">
    <source>
        <dbReference type="Proteomes" id="UP001586593"/>
    </source>
</evidence>